<dbReference type="GO" id="GO:1901982">
    <property type="term" value="F:maltose binding"/>
    <property type="evidence" value="ECO:0007669"/>
    <property type="project" value="TreeGrafter"/>
</dbReference>
<gene>
    <name evidence="5" type="ORF">GIS00_13995</name>
</gene>
<evidence type="ECO:0000256" key="1">
    <source>
        <dbReference type="ARBA" id="ARBA00008520"/>
    </source>
</evidence>
<comment type="caution">
    <text evidence="5">The sequence shown here is derived from an EMBL/GenBank/DDBJ whole genome shotgun (WGS) entry which is preliminary data.</text>
</comment>
<dbReference type="GO" id="GO:0015768">
    <property type="term" value="P:maltose transport"/>
    <property type="evidence" value="ECO:0007669"/>
    <property type="project" value="TreeGrafter"/>
</dbReference>
<accession>A0A7K1FLM9</accession>
<keyword evidence="2" id="KW-0813">Transport</keyword>
<name>A0A7K1FLM9_9ACTN</name>
<dbReference type="PROSITE" id="PS51318">
    <property type="entry name" value="TAT"/>
    <property type="match status" value="1"/>
</dbReference>
<protein>
    <submittedName>
        <fullName evidence="5">Extracellular solute-binding protein</fullName>
    </submittedName>
</protein>
<evidence type="ECO:0000313" key="6">
    <source>
        <dbReference type="Proteomes" id="UP000460221"/>
    </source>
</evidence>
<dbReference type="InterPro" id="IPR006059">
    <property type="entry name" value="SBP"/>
</dbReference>
<dbReference type="GO" id="GO:0042956">
    <property type="term" value="P:maltodextrin transmembrane transport"/>
    <property type="evidence" value="ECO:0007669"/>
    <property type="project" value="TreeGrafter"/>
</dbReference>
<dbReference type="Pfam" id="PF01547">
    <property type="entry name" value="SBP_bac_1"/>
    <property type="match status" value="1"/>
</dbReference>
<evidence type="ECO:0000313" key="5">
    <source>
        <dbReference type="EMBL" id="MTD15052.1"/>
    </source>
</evidence>
<sequence>MSDISSQRRFDRRRFLGLTGTLAAAGFAAACGSNTGREGSSTAPAASSGASSPAGSAGSSAAPGGGGGGEIAQWYHAYGETGTQQAVEKYAAAYTDAKVSVTWIPGDYEKKTQASLLTDGGPDVFEWGNGPSIDMIQSGQVVELGDILGDADDDFTQSLVDRMTYDGKLYGVPQVIDMQLLVYRKSMLDDAGIEPPTSFDGLAAAAKALTTADVKGLFLGNDGGVGVMAGPTLWSVGADYLTEDNTFGFADPNVAVAFGKLHELFTSDSLLLGAPTDWSDPSAITQGLTAMQWTGLWTFPQLQKDLGDDFGVLPWPAFSATVGAPSVPIGAYGSAVSAKAKDPEAAKAYVKWLWVDNTEDQLDFAQSYGFHVPARKSLADQAESLKSGPAADAVTILQNNGKAQTPLLWTPASGTALSDAVSRIIKDGADPVSELAAVQKTVEAELERVTK</sequence>
<feature type="region of interest" description="Disordered" evidence="4">
    <location>
        <begin position="33"/>
        <end position="66"/>
    </location>
</feature>
<evidence type="ECO:0000256" key="2">
    <source>
        <dbReference type="ARBA" id="ARBA00022448"/>
    </source>
</evidence>
<proteinExistence type="inferred from homology"/>
<dbReference type="PANTHER" id="PTHR30061:SF50">
    <property type="entry name" value="MALTOSE_MALTODEXTRIN-BINDING PERIPLASMIC PROTEIN"/>
    <property type="match status" value="1"/>
</dbReference>
<feature type="compositionally biased region" description="Low complexity" evidence="4">
    <location>
        <begin position="39"/>
        <end position="62"/>
    </location>
</feature>
<dbReference type="EMBL" id="WLYK01000005">
    <property type="protein sequence ID" value="MTD15052.1"/>
    <property type="molecule type" value="Genomic_DNA"/>
</dbReference>
<keyword evidence="6" id="KW-1185">Reference proteome</keyword>
<dbReference type="Proteomes" id="UP000460221">
    <property type="component" value="Unassembled WGS sequence"/>
</dbReference>
<dbReference type="InterPro" id="IPR006311">
    <property type="entry name" value="TAT_signal"/>
</dbReference>
<dbReference type="AlphaFoldDB" id="A0A7K1FLM9"/>
<evidence type="ECO:0000256" key="4">
    <source>
        <dbReference type="SAM" id="MobiDB-lite"/>
    </source>
</evidence>
<evidence type="ECO:0000256" key="3">
    <source>
        <dbReference type="ARBA" id="ARBA00022729"/>
    </source>
</evidence>
<dbReference type="SUPFAM" id="SSF53850">
    <property type="entry name" value="Periplasmic binding protein-like II"/>
    <property type="match status" value="1"/>
</dbReference>
<organism evidence="5 6">
    <name type="scientific">Nakamurella alba</name>
    <dbReference type="NCBI Taxonomy" id="2665158"/>
    <lineage>
        <taxon>Bacteria</taxon>
        <taxon>Bacillati</taxon>
        <taxon>Actinomycetota</taxon>
        <taxon>Actinomycetes</taxon>
        <taxon>Nakamurellales</taxon>
        <taxon>Nakamurellaceae</taxon>
        <taxon>Nakamurella</taxon>
    </lineage>
</organism>
<dbReference type="PANTHER" id="PTHR30061">
    <property type="entry name" value="MALTOSE-BINDING PERIPLASMIC PROTEIN"/>
    <property type="match status" value="1"/>
</dbReference>
<dbReference type="GO" id="GO:0055052">
    <property type="term" value="C:ATP-binding cassette (ABC) transporter complex, substrate-binding subunit-containing"/>
    <property type="evidence" value="ECO:0007669"/>
    <property type="project" value="TreeGrafter"/>
</dbReference>
<keyword evidence="3" id="KW-0732">Signal</keyword>
<reference evidence="5 6" key="1">
    <citation type="submission" date="2019-11" db="EMBL/GenBank/DDBJ databases">
        <authorList>
            <person name="Jiang L.-Q."/>
        </authorList>
    </citation>
    <scope>NUCLEOTIDE SEQUENCE [LARGE SCALE GENOMIC DNA]</scope>
    <source>
        <strain evidence="5 6">YIM 132087</strain>
    </source>
</reference>
<dbReference type="RefSeq" id="WP_154769023.1">
    <property type="nucleotide sequence ID" value="NZ_WLYK01000005.1"/>
</dbReference>
<comment type="similarity">
    <text evidence="1">Belongs to the bacterial solute-binding protein 1 family.</text>
</comment>
<dbReference type="Gene3D" id="3.40.190.10">
    <property type="entry name" value="Periplasmic binding protein-like II"/>
    <property type="match status" value="1"/>
</dbReference>